<dbReference type="GO" id="GO:0006412">
    <property type="term" value="P:translation"/>
    <property type="evidence" value="ECO:0007669"/>
    <property type="project" value="InterPro"/>
</dbReference>
<dbReference type="STRING" id="3871.A0A4P1RJ96"/>
<evidence type="ECO:0000256" key="2">
    <source>
        <dbReference type="ARBA" id="ARBA00022980"/>
    </source>
</evidence>
<keyword evidence="3" id="KW-0687">Ribonucleoprotein</keyword>
<dbReference type="PANTHER" id="PTHR14503">
    <property type="entry name" value="MITOCHONDRIAL RIBOSOMAL PROTEIN 34 FAMILY MEMBER"/>
    <property type="match status" value="1"/>
</dbReference>
<dbReference type="EMBL" id="CM007365">
    <property type="protein sequence ID" value="OIW11840.1"/>
    <property type="molecule type" value="Genomic_DNA"/>
</dbReference>
<dbReference type="HAMAP" id="MF_00391">
    <property type="entry name" value="Ribosomal_bL34"/>
    <property type="match status" value="1"/>
</dbReference>
<dbReference type="NCBIfam" id="TIGR01030">
    <property type="entry name" value="rpmH_bact"/>
    <property type="match status" value="1"/>
</dbReference>
<evidence type="ECO:0000313" key="5">
    <source>
        <dbReference type="EMBL" id="OIW11840.1"/>
    </source>
</evidence>
<dbReference type="GO" id="GO:0005762">
    <property type="term" value="C:mitochondrial large ribosomal subunit"/>
    <property type="evidence" value="ECO:0007669"/>
    <property type="project" value="TreeGrafter"/>
</dbReference>
<accession>A0A4P1RJ96</accession>
<reference evidence="5 6" key="1">
    <citation type="journal article" date="2017" name="Plant Biotechnol. J.">
        <title>A comprehensive draft genome sequence for lupin (Lupinus angustifolius), an emerging health food: insights into plant-microbe interactions and legume evolution.</title>
        <authorList>
            <person name="Hane J.K."/>
            <person name="Ming Y."/>
            <person name="Kamphuis L.G."/>
            <person name="Nelson M.N."/>
            <person name="Garg G."/>
            <person name="Atkins C.A."/>
            <person name="Bayer P.E."/>
            <person name="Bravo A."/>
            <person name="Bringans S."/>
            <person name="Cannon S."/>
            <person name="Edwards D."/>
            <person name="Foley R."/>
            <person name="Gao L.L."/>
            <person name="Harrison M.J."/>
            <person name="Huang W."/>
            <person name="Hurgobin B."/>
            <person name="Li S."/>
            <person name="Liu C.W."/>
            <person name="McGrath A."/>
            <person name="Morahan G."/>
            <person name="Murray J."/>
            <person name="Weller J."/>
            <person name="Jian J."/>
            <person name="Singh K.B."/>
        </authorList>
    </citation>
    <scope>NUCLEOTIDE SEQUENCE [LARGE SCALE GENOMIC DNA]</scope>
    <source>
        <strain evidence="6">cv. Tanjil</strain>
        <tissue evidence="5">Whole plant</tissue>
    </source>
</reference>
<dbReference type="Proteomes" id="UP000188354">
    <property type="component" value="Chromosome LG05"/>
</dbReference>
<dbReference type="FunFam" id="1.10.287.3980:FF:000001">
    <property type="entry name" value="Mitochondrial ribosomal protein L34"/>
    <property type="match status" value="1"/>
</dbReference>
<sequence>MASKTVIRNGAFFLNRISQPFLHQTPHSNYPQITPHLFPSLSNFPTFPHFPQNDAESINKLSSQAFLYPCGLPYLPFFLPDGDASSSEEGMLLSTKRTFQPSILRRKRNHGYFARKATTGGRKVIARRIAKGRFRITA</sequence>
<evidence type="ECO:0000256" key="3">
    <source>
        <dbReference type="ARBA" id="ARBA00023274"/>
    </source>
</evidence>
<comment type="similarity">
    <text evidence="1">Belongs to the bacterial ribosomal protein bL34 family.</text>
</comment>
<dbReference type="AlphaFoldDB" id="A0A4P1RJ96"/>
<dbReference type="GO" id="GO:0003735">
    <property type="term" value="F:structural constituent of ribosome"/>
    <property type="evidence" value="ECO:0007669"/>
    <property type="project" value="InterPro"/>
</dbReference>
<dbReference type="InterPro" id="IPR000271">
    <property type="entry name" value="Ribosomal_bL34"/>
</dbReference>
<keyword evidence="6" id="KW-1185">Reference proteome</keyword>
<proteinExistence type="inferred from homology"/>
<name>A0A4P1RJ96_LUPAN</name>
<dbReference type="OrthoDB" id="431691at2759"/>
<protein>
    <recommendedName>
        <fullName evidence="4">Large ribosomal subunit protein bL34m</fullName>
    </recommendedName>
</protein>
<dbReference type="KEGG" id="lang:109347867"/>
<evidence type="ECO:0000313" key="6">
    <source>
        <dbReference type="Proteomes" id="UP000188354"/>
    </source>
</evidence>
<evidence type="ECO:0000256" key="1">
    <source>
        <dbReference type="ARBA" id="ARBA00010111"/>
    </source>
</evidence>
<organism evidence="5 6">
    <name type="scientific">Lupinus angustifolius</name>
    <name type="common">Narrow-leaved blue lupine</name>
    <dbReference type="NCBI Taxonomy" id="3871"/>
    <lineage>
        <taxon>Eukaryota</taxon>
        <taxon>Viridiplantae</taxon>
        <taxon>Streptophyta</taxon>
        <taxon>Embryophyta</taxon>
        <taxon>Tracheophyta</taxon>
        <taxon>Spermatophyta</taxon>
        <taxon>Magnoliopsida</taxon>
        <taxon>eudicotyledons</taxon>
        <taxon>Gunneridae</taxon>
        <taxon>Pentapetalae</taxon>
        <taxon>rosids</taxon>
        <taxon>fabids</taxon>
        <taxon>Fabales</taxon>
        <taxon>Fabaceae</taxon>
        <taxon>Papilionoideae</taxon>
        <taxon>50 kb inversion clade</taxon>
        <taxon>genistoids sensu lato</taxon>
        <taxon>core genistoids</taxon>
        <taxon>Genisteae</taxon>
        <taxon>Lupinus</taxon>
    </lineage>
</organism>
<keyword evidence="2" id="KW-0689">Ribosomal protein</keyword>
<dbReference type="Pfam" id="PF00468">
    <property type="entry name" value="Ribosomal_L34"/>
    <property type="match status" value="1"/>
</dbReference>
<evidence type="ECO:0000256" key="4">
    <source>
        <dbReference type="ARBA" id="ARBA00035274"/>
    </source>
</evidence>
<gene>
    <name evidence="5" type="ORF">TanjilG_31590</name>
</gene>
<dbReference type="Gene3D" id="1.10.287.3980">
    <property type="match status" value="1"/>
</dbReference>
<dbReference type="PANTHER" id="PTHR14503:SF12">
    <property type="entry name" value="RIBOSOMAL PROTEIN L34"/>
    <property type="match status" value="1"/>
</dbReference>
<dbReference type="Gramene" id="OIW11840">
    <property type="protein sequence ID" value="OIW11840"/>
    <property type="gene ID" value="TanjilG_31590"/>
</dbReference>